<dbReference type="OrthoDB" id="2317990at2759"/>
<dbReference type="EMBL" id="BLAL01000011">
    <property type="protein sequence ID" value="GES73938.1"/>
    <property type="molecule type" value="Genomic_DNA"/>
</dbReference>
<evidence type="ECO:0000313" key="1">
    <source>
        <dbReference type="EMBL" id="GBC09649.1"/>
    </source>
</evidence>
<proteinExistence type="predicted"/>
<dbReference type="EMBL" id="BEXD01004317">
    <property type="protein sequence ID" value="GBC09649.1"/>
    <property type="molecule type" value="Genomic_DNA"/>
</dbReference>
<reference evidence="1 3" key="1">
    <citation type="submission" date="2017-11" db="EMBL/GenBank/DDBJ databases">
        <title>The genome of Rhizophagus clarus HR1 reveals common genetic basis of auxotrophy among arbuscular mycorrhizal fungi.</title>
        <authorList>
            <person name="Kobayashi Y."/>
        </authorList>
    </citation>
    <scope>NUCLEOTIDE SEQUENCE [LARGE SCALE GENOMIC DNA]</scope>
    <source>
        <strain evidence="1 3">HR1</strain>
    </source>
</reference>
<evidence type="ECO:0000313" key="3">
    <source>
        <dbReference type="Proteomes" id="UP000247702"/>
    </source>
</evidence>
<evidence type="ECO:0000313" key="2">
    <source>
        <dbReference type="EMBL" id="GES73938.1"/>
    </source>
</evidence>
<comment type="caution">
    <text evidence="1">The sequence shown here is derived from an EMBL/GenBank/DDBJ whole genome shotgun (WGS) entry which is preliminary data.</text>
</comment>
<reference evidence="2" key="2">
    <citation type="submission" date="2019-10" db="EMBL/GenBank/DDBJ databases">
        <title>Conservation and host-specific expression of non-tandemly repeated heterogenous ribosome RNA gene in arbuscular mycorrhizal fungi.</title>
        <authorList>
            <person name="Maeda T."/>
            <person name="Kobayashi Y."/>
            <person name="Nakagawa T."/>
            <person name="Ezawa T."/>
            <person name="Yamaguchi K."/>
            <person name="Bino T."/>
            <person name="Nishimoto Y."/>
            <person name="Shigenobu S."/>
            <person name="Kawaguchi M."/>
        </authorList>
    </citation>
    <scope>NUCLEOTIDE SEQUENCE</scope>
    <source>
        <strain evidence="2">HR1</strain>
    </source>
</reference>
<organism evidence="1 3">
    <name type="scientific">Rhizophagus clarus</name>
    <dbReference type="NCBI Taxonomy" id="94130"/>
    <lineage>
        <taxon>Eukaryota</taxon>
        <taxon>Fungi</taxon>
        <taxon>Fungi incertae sedis</taxon>
        <taxon>Mucoromycota</taxon>
        <taxon>Glomeromycotina</taxon>
        <taxon>Glomeromycetes</taxon>
        <taxon>Glomerales</taxon>
        <taxon>Glomeraceae</taxon>
        <taxon>Rhizophagus</taxon>
    </lineage>
</organism>
<gene>
    <name evidence="2" type="ORF">RCL2_000144500</name>
    <name evidence="1" type="ORF">RclHR1_09010002</name>
</gene>
<protein>
    <submittedName>
        <fullName evidence="1">Uncharacterized protein</fullName>
    </submittedName>
</protein>
<keyword evidence="3" id="KW-1185">Reference proteome</keyword>
<dbReference type="AlphaFoldDB" id="A0A2Z6SPK4"/>
<dbReference type="Proteomes" id="UP000247702">
    <property type="component" value="Unassembled WGS sequence"/>
</dbReference>
<sequence length="173" mass="19518">MLNKKIYGIDIDINNLERKESLSKLDLELELFSSRLAQRHISNRGIRMDSDRNLNSSYGYNTTTDTSQTNFDNSFPRQNVVEYTLIMSLIRDKQVNFNNIPQHIPEGSCCNGSTNSFCGNVGNNVMTIQAVLITDNQNNDFSRRSINSFSTSTSTASQNGVAYHVTNSQQIDF</sequence>
<dbReference type="Proteomes" id="UP000615446">
    <property type="component" value="Unassembled WGS sequence"/>
</dbReference>
<accession>A0A2Z6SPK4</accession>
<name>A0A2Z6SPK4_9GLOM</name>